<accession>A0A9P4N3S5</accession>
<evidence type="ECO:0000256" key="1">
    <source>
        <dbReference type="SAM" id="MobiDB-lite"/>
    </source>
</evidence>
<dbReference type="Proteomes" id="UP000799536">
    <property type="component" value="Unassembled WGS sequence"/>
</dbReference>
<feature type="compositionally biased region" description="Low complexity" evidence="1">
    <location>
        <begin position="342"/>
        <end position="351"/>
    </location>
</feature>
<proteinExistence type="predicted"/>
<keyword evidence="3" id="KW-1185">Reference proteome</keyword>
<dbReference type="PANTHER" id="PTHR38698">
    <property type="entry name" value="EXPRESSED PROTEIN"/>
    <property type="match status" value="1"/>
</dbReference>
<dbReference type="AlphaFoldDB" id="A0A9P4N3S5"/>
<dbReference type="InterPro" id="IPR031355">
    <property type="entry name" value="YBL010C/LAA2-like"/>
</dbReference>
<feature type="compositionally biased region" description="Acidic residues" evidence="1">
    <location>
        <begin position="153"/>
        <end position="194"/>
    </location>
</feature>
<evidence type="ECO:0000313" key="2">
    <source>
        <dbReference type="EMBL" id="KAF2206060.1"/>
    </source>
</evidence>
<evidence type="ECO:0000313" key="3">
    <source>
        <dbReference type="Proteomes" id="UP000799536"/>
    </source>
</evidence>
<reference evidence="2" key="1">
    <citation type="journal article" date="2020" name="Stud. Mycol.">
        <title>101 Dothideomycetes genomes: a test case for predicting lifestyles and emergence of pathogens.</title>
        <authorList>
            <person name="Haridas S."/>
            <person name="Albert R."/>
            <person name="Binder M."/>
            <person name="Bloem J."/>
            <person name="Labutti K."/>
            <person name="Salamov A."/>
            <person name="Andreopoulos B."/>
            <person name="Baker S."/>
            <person name="Barry K."/>
            <person name="Bills G."/>
            <person name="Bluhm B."/>
            <person name="Cannon C."/>
            <person name="Castanera R."/>
            <person name="Culley D."/>
            <person name="Daum C."/>
            <person name="Ezra D."/>
            <person name="Gonzalez J."/>
            <person name="Henrissat B."/>
            <person name="Kuo A."/>
            <person name="Liang C."/>
            <person name="Lipzen A."/>
            <person name="Lutzoni F."/>
            <person name="Magnuson J."/>
            <person name="Mondo S."/>
            <person name="Nolan M."/>
            <person name="Ohm R."/>
            <person name="Pangilinan J."/>
            <person name="Park H.-J."/>
            <person name="Ramirez L."/>
            <person name="Alfaro M."/>
            <person name="Sun H."/>
            <person name="Tritt A."/>
            <person name="Yoshinaga Y."/>
            <person name="Zwiers L.-H."/>
            <person name="Turgeon B."/>
            <person name="Goodwin S."/>
            <person name="Spatafora J."/>
            <person name="Crous P."/>
            <person name="Grigoriev I."/>
        </authorList>
    </citation>
    <scope>NUCLEOTIDE SEQUENCE</scope>
    <source>
        <strain evidence="2">ATCC 74209</strain>
    </source>
</reference>
<feature type="compositionally biased region" description="Basic and acidic residues" evidence="1">
    <location>
        <begin position="67"/>
        <end position="77"/>
    </location>
</feature>
<dbReference type="EMBL" id="ML993846">
    <property type="protein sequence ID" value="KAF2206060.1"/>
    <property type="molecule type" value="Genomic_DNA"/>
</dbReference>
<organism evidence="2 3">
    <name type="scientific">Delitschia confertaspora ATCC 74209</name>
    <dbReference type="NCBI Taxonomy" id="1513339"/>
    <lineage>
        <taxon>Eukaryota</taxon>
        <taxon>Fungi</taxon>
        <taxon>Dikarya</taxon>
        <taxon>Ascomycota</taxon>
        <taxon>Pezizomycotina</taxon>
        <taxon>Dothideomycetes</taxon>
        <taxon>Pleosporomycetidae</taxon>
        <taxon>Pleosporales</taxon>
        <taxon>Delitschiaceae</taxon>
        <taxon>Delitschia</taxon>
    </lineage>
</organism>
<dbReference type="PANTHER" id="PTHR38698:SF1">
    <property type="entry name" value="FUNGAL PROTEIN"/>
    <property type="match status" value="1"/>
</dbReference>
<feature type="region of interest" description="Disordered" evidence="1">
    <location>
        <begin position="99"/>
        <end position="207"/>
    </location>
</feature>
<feature type="region of interest" description="Disordered" evidence="1">
    <location>
        <begin position="1"/>
        <end position="82"/>
    </location>
</feature>
<name>A0A9P4N3S5_9PLEO</name>
<feature type="compositionally biased region" description="Basic and acidic residues" evidence="1">
    <location>
        <begin position="127"/>
        <end position="141"/>
    </location>
</feature>
<sequence length="441" mass="48825">MTRVERVDDEPSYGEVPGTEAYEKRTQDAVPDEVEIVPEGARSRSASRLTDNDRPLTPGGTPIPKTVVEKVDPEQPAHGDIPGTLAHQLRAADAVPDVIIKAPEPPERKAEGMPTASINRSPSLDDDNTRLAEQTDAHVNNDYEGPGEAVNENTEEEDNDEFGDDFDDFEEGGEGDEFDDFDDGFQEGEEEEETSFDKRPSHHPVPVPSLGLPVLGFEELKSHEEVVHATQPYIDGIYPLIKGIPSISAEERNDLGSIFLSERSLSLWAQLVAPPPLQPPDWVRSRIRRLFLVSLGVPVDLDEILPASKQKKLILPSIHIPDERSPRPSGDALARVKRENTSSASVDSSSSKTERKRKGPAPPPELDISATTRICSTTDAALNNFTDDELRAHVQKLEELKDRANEVFEYWKTRMESALGDKEAFEGVIENLVMHAKKVRK</sequence>
<protein>
    <submittedName>
        <fullName evidence="2">Uncharacterized protein</fullName>
    </submittedName>
</protein>
<comment type="caution">
    <text evidence="2">The sequence shown here is derived from an EMBL/GenBank/DDBJ whole genome shotgun (WGS) entry which is preliminary data.</text>
</comment>
<dbReference type="OrthoDB" id="5378975at2759"/>
<gene>
    <name evidence="2" type="ORF">GQ43DRAFT_1829</name>
</gene>
<dbReference type="Pfam" id="PF17104">
    <property type="entry name" value="YBL010C_LAA2"/>
    <property type="match status" value="1"/>
</dbReference>
<feature type="region of interest" description="Disordered" evidence="1">
    <location>
        <begin position="319"/>
        <end position="369"/>
    </location>
</feature>